<sequence length="113" mass="11710">MKLHEFQSKEILSKYGIPVPQGKVARTPSQAATAAFDLGGTIVVKAQIHAGGRGNAGGIKIVQTPGAAEQAAAAMLGKNLTTFQTGPKGVPVENVLIEEGIEIAKELYLGMVI</sequence>
<feature type="domain" description="ATP-grasp" evidence="1">
    <location>
        <begin position="9"/>
        <end position="54"/>
    </location>
</feature>
<proteinExistence type="predicted"/>
<evidence type="ECO:0000259" key="1">
    <source>
        <dbReference type="PROSITE" id="PS50975"/>
    </source>
</evidence>
<dbReference type="Pfam" id="PF08442">
    <property type="entry name" value="ATP-grasp_2"/>
    <property type="match status" value="1"/>
</dbReference>
<evidence type="ECO:0000313" key="2">
    <source>
        <dbReference type="EMBL" id="SVA88493.1"/>
    </source>
</evidence>
<dbReference type="PANTHER" id="PTHR11815">
    <property type="entry name" value="SUCCINYL-COA SYNTHETASE BETA CHAIN"/>
    <property type="match status" value="1"/>
</dbReference>
<dbReference type="GO" id="GO:0006104">
    <property type="term" value="P:succinyl-CoA metabolic process"/>
    <property type="evidence" value="ECO:0007669"/>
    <property type="project" value="TreeGrafter"/>
</dbReference>
<dbReference type="EMBL" id="UINC01021281">
    <property type="protein sequence ID" value="SVA88493.1"/>
    <property type="molecule type" value="Genomic_DNA"/>
</dbReference>
<dbReference type="InterPro" id="IPR011761">
    <property type="entry name" value="ATP-grasp"/>
</dbReference>
<organism evidence="2">
    <name type="scientific">marine metagenome</name>
    <dbReference type="NCBI Taxonomy" id="408172"/>
    <lineage>
        <taxon>unclassified sequences</taxon>
        <taxon>metagenomes</taxon>
        <taxon>ecological metagenomes</taxon>
    </lineage>
</organism>
<gene>
    <name evidence="2" type="ORF">METZ01_LOCUS141347</name>
</gene>
<accession>A0A381ZIB9</accession>
<dbReference type="GO" id="GO:0042709">
    <property type="term" value="C:succinate-CoA ligase complex"/>
    <property type="evidence" value="ECO:0007669"/>
    <property type="project" value="TreeGrafter"/>
</dbReference>
<dbReference type="SUPFAM" id="SSF56059">
    <property type="entry name" value="Glutathione synthetase ATP-binding domain-like"/>
    <property type="match status" value="1"/>
</dbReference>
<dbReference type="AlphaFoldDB" id="A0A381ZIB9"/>
<dbReference type="GO" id="GO:0005829">
    <property type="term" value="C:cytosol"/>
    <property type="evidence" value="ECO:0007669"/>
    <property type="project" value="TreeGrafter"/>
</dbReference>
<dbReference type="GO" id="GO:0004775">
    <property type="term" value="F:succinate-CoA ligase (ADP-forming) activity"/>
    <property type="evidence" value="ECO:0007669"/>
    <property type="project" value="TreeGrafter"/>
</dbReference>
<dbReference type="PANTHER" id="PTHR11815:SF10">
    <property type="entry name" value="SUCCINATE--COA LIGASE [GDP-FORMING] SUBUNIT BETA, MITOCHONDRIAL"/>
    <property type="match status" value="1"/>
</dbReference>
<dbReference type="GO" id="GO:0046872">
    <property type="term" value="F:metal ion binding"/>
    <property type="evidence" value="ECO:0007669"/>
    <property type="project" value="InterPro"/>
</dbReference>
<dbReference type="Gene3D" id="3.30.1490.20">
    <property type="entry name" value="ATP-grasp fold, A domain"/>
    <property type="match status" value="1"/>
</dbReference>
<dbReference type="InterPro" id="IPR013815">
    <property type="entry name" value="ATP_grasp_subdomain_1"/>
</dbReference>
<dbReference type="GO" id="GO:0005524">
    <property type="term" value="F:ATP binding"/>
    <property type="evidence" value="ECO:0007669"/>
    <property type="project" value="InterPro"/>
</dbReference>
<name>A0A381ZIB9_9ZZZZ</name>
<protein>
    <recommendedName>
        <fullName evidence="1">ATP-grasp domain-containing protein</fullName>
    </recommendedName>
</protein>
<reference evidence="2" key="1">
    <citation type="submission" date="2018-05" db="EMBL/GenBank/DDBJ databases">
        <authorList>
            <person name="Lanie J.A."/>
            <person name="Ng W.-L."/>
            <person name="Kazmierczak K.M."/>
            <person name="Andrzejewski T.M."/>
            <person name="Davidsen T.M."/>
            <person name="Wayne K.J."/>
            <person name="Tettelin H."/>
            <person name="Glass J.I."/>
            <person name="Rusch D."/>
            <person name="Podicherti R."/>
            <person name="Tsui H.-C.T."/>
            <person name="Winkler M.E."/>
        </authorList>
    </citation>
    <scope>NUCLEOTIDE SEQUENCE</scope>
</reference>
<dbReference type="Gene3D" id="3.30.470.20">
    <property type="entry name" value="ATP-grasp fold, B domain"/>
    <property type="match status" value="1"/>
</dbReference>
<dbReference type="FunFam" id="3.30.1490.20:FF:000002">
    <property type="entry name" value="Succinate--CoA ligase [ADP-forming] subunit beta"/>
    <property type="match status" value="1"/>
</dbReference>
<dbReference type="GO" id="GO:0006099">
    <property type="term" value="P:tricarboxylic acid cycle"/>
    <property type="evidence" value="ECO:0007669"/>
    <property type="project" value="TreeGrafter"/>
</dbReference>
<dbReference type="PROSITE" id="PS50975">
    <property type="entry name" value="ATP_GRASP"/>
    <property type="match status" value="1"/>
</dbReference>
<feature type="non-terminal residue" evidence="2">
    <location>
        <position position="113"/>
    </location>
</feature>
<dbReference type="InterPro" id="IPR013650">
    <property type="entry name" value="ATP-grasp_succ-CoA_synth-type"/>
</dbReference>